<protein>
    <submittedName>
        <fullName evidence="1">Uncharacterized protein</fullName>
    </submittedName>
</protein>
<organism evidence="1 2">
    <name type="scientific">Eruca vesicaria subsp. sativa</name>
    <name type="common">Garden rocket</name>
    <name type="synonym">Eruca sativa</name>
    <dbReference type="NCBI Taxonomy" id="29727"/>
    <lineage>
        <taxon>Eukaryota</taxon>
        <taxon>Viridiplantae</taxon>
        <taxon>Streptophyta</taxon>
        <taxon>Embryophyta</taxon>
        <taxon>Tracheophyta</taxon>
        <taxon>Spermatophyta</taxon>
        <taxon>Magnoliopsida</taxon>
        <taxon>eudicotyledons</taxon>
        <taxon>Gunneridae</taxon>
        <taxon>Pentapetalae</taxon>
        <taxon>rosids</taxon>
        <taxon>malvids</taxon>
        <taxon>Brassicales</taxon>
        <taxon>Brassicaceae</taxon>
        <taxon>Brassiceae</taxon>
        <taxon>Eruca</taxon>
    </lineage>
</organism>
<comment type="caution">
    <text evidence="1">The sequence shown here is derived from an EMBL/GenBank/DDBJ whole genome shotgun (WGS) entry which is preliminary data.</text>
</comment>
<evidence type="ECO:0000313" key="1">
    <source>
        <dbReference type="EMBL" id="CAH8389593.1"/>
    </source>
</evidence>
<reference evidence="1 2" key="1">
    <citation type="submission" date="2022-03" db="EMBL/GenBank/DDBJ databases">
        <authorList>
            <person name="Macdonald S."/>
            <person name="Ahmed S."/>
            <person name="Newling K."/>
        </authorList>
    </citation>
    <scope>NUCLEOTIDE SEQUENCE [LARGE SCALE GENOMIC DNA]</scope>
</reference>
<accession>A0ABC8M1Q7</accession>
<sequence>MGNCLRHDNGLAGKREDYIKPELPVELLEEGNVSTSEEEERERSMEGEYKMVRIKVVVRNLDKFWVRIKIVAETSPGLVKKKKKK</sequence>
<evidence type="ECO:0000313" key="2">
    <source>
        <dbReference type="Proteomes" id="UP001642260"/>
    </source>
</evidence>
<proteinExistence type="predicted"/>
<dbReference type="EMBL" id="CAKOAT010845154">
    <property type="protein sequence ID" value="CAH8389593.1"/>
    <property type="molecule type" value="Genomic_DNA"/>
</dbReference>
<name>A0ABC8M1Q7_ERUVS</name>
<dbReference type="AlphaFoldDB" id="A0ABC8M1Q7"/>
<dbReference type="Proteomes" id="UP001642260">
    <property type="component" value="Unassembled WGS sequence"/>
</dbReference>
<keyword evidence="2" id="KW-1185">Reference proteome</keyword>
<gene>
    <name evidence="1" type="ORF">ERUC_LOCUS42076</name>
</gene>